<gene>
    <name evidence="2" type="ORF">JCM19235_1984</name>
</gene>
<comment type="caution">
    <text evidence="2">The sequence shown here is derived from an EMBL/GenBank/DDBJ whole genome shotgun (WGS) entry which is preliminary data.</text>
</comment>
<proteinExistence type="predicted"/>
<evidence type="ECO:0000313" key="3">
    <source>
        <dbReference type="Proteomes" id="UP000029228"/>
    </source>
</evidence>
<protein>
    <submittedName>
        <fullName evidence="2">Uncharacterized protein</fullName>
    </submittedName>
</protein>
<sequence length="244" mass="27810">MVAPATGTEPANQEAEAPAKQEPSTTNSKDSEPKISSDKHPSEELNSKKPDNYLPEYNPDVRAPKKLNHPLQDSNDMTFMLGEDNKGYYLYGEGAIVEGAYKKFKSYVEFYAAKNIKLDRLMMHSPGGLVNEGLAIGSYIRKNGWTTDADKYMQCYSSCGFIYAGGVKKRIQAGAKVGYHRPYIPSIPDTEKFKRKVYQDYQPYWVSIDGDPKLYDKFMKNYGRDEMYILTTDNISQYMQVEQY</sequence>
<dbReference type="InterPro" id="IPR029045">
    <property type="entry name" value="ClpP/crotonase-like_dom_sf"/>
</dbReference>
<evidence type="ECO:0000256" key="1">
    <source>
        <dbReference type="SAM" id="MobiDB-lite"/>
    </source>
</evidence>
<evidence type="ECO:0000313" key="2">
    <source>
        <dbReference type="EMBL" id="GAL18561.1"/>
    </source>
</evidence>
<dbReference type="Gene3D" id="3.90.226.10">
    <property type="entry name" value="2-enoyl-CoA Hydratase, Chain A, domain 1"/>
    <property type="match status" value="1"/>
</dbReference>
<name>A0A090RTG4_9VIBR</name>
<dbReference type="EMBL" id="BBMR01000003">
    <property type="protein sequence ID" value="GAL18561.1"/>
    <property type="molecule type" value="Genomic_DNA"/>
</dbReference>
<feature type="compositionally biased region" description="Basic and acidic residues" evidence="1">
    <location>
        <begin position="29"/>
        <end position="51"/>
    </location>
</feature>
<dbReference type="Proteomes" id="UP000029228">
    <property type="component" value="Unassembled WGS sequence"/>
</dbReference>
<dbReference type="SUPFAM" id="SSF52096">
    <property type="entry name" value="ClpP/crotonase"/>
    <property type="match status" value="1"/>
</dbReference>
<reference evidence="2 3" key="1">
    <citation type="submission" date="2014-09" db="EMBL/GenBank/DDBJ databases">
        <title>Vibrio maritimus JCM 19235. (C45) whole genome shotgun sequence.</title>
        <authorList>
            <person name="Sawabe T."/>
            <person name="Meirelles P."/>
            <person name="Nakanishi M."/>
            <person name="Sayaka M."/>
            <person name="Hattori M."/>
            <person name="Ohkuma M."/>
        </authorList>
    </citation>
    <scope>NUCLEOTIDE SEQUENCE [LARGE SCALE GENOMIC DNA]</scope>
    <source>
        <strain evidence="3">JCM19235</strain>
    </source>
</reference>
<accession>A0A090RTG4</accession>
<organism evidence="2 3">
    <name type="scientific">Vibrio maritimus</name>
    <dbReference type="NCBI Taxonomy" id="990268"/>
    <lineage>
        <taxon>Bacteria</taxon>
        <taxon>Pseudomonadati</taxon>
        <taxon>Pseudomonadota</taxon>
        <taxon>Gammaproteobacteria</taxon>
        <taxon>Vibrionales</taxon>
        <taxon>Vibrionaceae</taxon>
        <taxon>Vibrio</taxon>
    </lineage>
</organism>
<dbReference type="OrthoDB" id="5872907at2"/>
<dbReference type="STRING" id="990268.JCM19235_1984"/>
<feature type="region of interest" description="Disordered" evidence="1">
    <location>
        <begin position="1"/>
        <end position="72"/>
    </location>
</feature>
<dbReference type="AlphaFoldDB" id="A0A090RTG4"/>
<keyword evidence="3" id="KW-1185">Reference proteome</keyword>